<dbReference type="GO" id="GO:0031119">
    <property type="term" value="P:tRNA pseudouridine synthesis"/>
    <property type="evidence" value="ECO:0007669"/>
    <property type="project" value="UniProtKB-UniRule"/>
</dbReference>
<dbReference type="AlphaFoldDB" id="A0A839SY31"/>
<dbReference type="InterPro" id="IPR020103">
    <property type="entry name" value="PsdUridine_synth_cat_dom_sf"/>
</dbReference>
<comment type="similarity">
    <text evidence="2 5">Belongs to the pseudouridine synthase TruB family. Type 1 subfamily.</text>
</comment>
<dbReference type="Pfam" id="PF01509">
    <property type="entry name" value="TruB_N"/>
    <property type="match status" value="1"/>
</dbReference>
<accession>A0A839SY31</accession>
<sequence length="311" mass="33700">MMARKRKGDPVNGWLVLDKPLALTSTQAVSRIKRLFNAQKAGHGGTLDPLATGILPIALGEATKTVPYAMECGKRYRFKLRWGQATTSDDTEGSVTQESDNRPTKAEIEALLPRFLGEIEQTPPRFSAIKVAGERAYDLAREGEVFELKARRVEIFELSLVAMPDADHAVFEVACGKGTYMRALARDIGLAAGTFAHVTELRRLAVGSFTEERAISLDSLEAMGHSPAAFEQLLPIETALDDIPALALSEGEALSLRRGQPVSLLSRLHRERIASLELDEGEVVCALAGGKPVALARYEAGALSPVRVLNL</sequence>
<dbReference type="PANTHER" id="PTHR13767:SF2">
    <property type="entry name" value="PSEUDOURIDYLATE SYNTHASE TRUB1"/>
    <property type="match status" value="1"/>
</dbReference>
<dbReference type="Gene3D" id="3.30.2350.10">
    <property type="entry name" value="Pseudouridine synthase"/>
    <property type="match status" value="1"/>
</dbReference>
<comment type="catalytic activity">
    <reaction evidence="1 5">
        <text>uridine(55) in tRNA = pseudouridine(55) in tRNA</text>
        <dbReference type="Rhea" id="RHEA:42532"/>
        <dbReference type="Rhea" id="RHEA-COMP:10101"/>
        <dbReference type="Rhea" id="RHEA-COMP:10102"/>
        <dbReference type="ChEBI" id="CHEBI:65314"/>
        <dbReference type="ChEBI" id="CHEBI:65315"/>
        <dbReference type="EC" id="5.4.99.25"/>
    </reaction>
</comment>
<dbReference type="Proteomes" id="UP000581135">
    <property type="component" value="Unassembled WGS sequence"/>
</dbReference>
<dbReference type="InterPro" id="IPR014780">
    <property type="entry name" value="tRNA_psdUridine_synth_TruB"/>
</dbReference>
<evidence type="ECO:0000313" key="9">
    <source>
        <dbReference type="Proteomes" id="UP000581135"/>
    </source>
</evidence>
<protein>
    <recommendedName>
        <fullName evidence="5">tRNA pseudouridine synthase B</fullName>
        <ecNumber evidence="5">5.4.99.25</ecNumber>
    </recommendedName>
    <alternativeName>
        <fullName evidence="5">tRNA pseudouridine(55) synthase</fullName>
        <shortName evidence="5">Psi55 synthase</shortName>
    </alternativeName>
    <alternativeName>
        <fullName evidence="5">tRNA pseudouridylate synthase</fullName>
    </alternativeName>
    <alternativeName>
        <fullName evidence="5">tRNA-uridine isomerase</fullName>
    </alternativeName>
</protein>
<evidence type="ECO:0000313" key="8">
    <source>
        <dbReference type="EMBL" id="MBB3066534.1"/>
    </source>
</evidence>
<dbReference type="InterPro" id="IPR032819">
    <property type="entry name" value="TruB_C"/>
</dbReference>
<dbReference type="EC" id="5.4.99.25" evidence="5"/>
<dbReference type="GO" id="GO:0003723">
    <property type="term" value="F:RNA binding"/>
    <property type="evidence" value="ECO:0007669"/>
    <property type="project" value="InterPro"/>
</dbReference>
<dbReference type="CDD" id="cd02573">
    <property type="entry name" value="PseudoU_synth_EcTruB"/>
    <property type="match status" value="1"/>
</dbReference>
<evidence type="ECO:0000259" key="7">
    <source>
        <dbReference type="Pfam" id="PF16198"/>
    </source>
</evidence>
<feature type="domain" description="tRNA pseudouridylate synthase B C-terminal" evidence="7">
    <location>
        <begin position="182"/>
        <end position="240"/>
    </location>
</feature>
<organism evidence="8 9">
    <name type="scientific">Limibacillus halophilus</name>
    <dbReference type="NCBI Taxonomy" id="1579333"/>
    <lineage>
        <taxon>Bacteria</taxon>
        <taxon>Pseudomonadati</taxon>
        <taxon>Pseudomonadota</taxon>
        <taxon>Alphaproteobacteria</taxon>
        <taxon>Rhodospirillales</taxon>
        <taxon>Rhodovibrionaceae</taxon>
        <taxon>Limibacillus</taxon>
    </lineage>
</organism>
<name>A0A839SY31_9PROT</name>
<evidence type="ECO:0000256" key="5">
    <source>
        <dbReference type="HAMAP-Rule" id="MF_01080"/>
    </source>
</evidence>
<feature type="active site" description="Nucleophile" evidence="5">
    <location>
        <position position="48"/>
    </location>
</feature>
<keyword evidence="9" id="KW-1185">Reference proteome</keyword>
<comment type="caution">
    <text evidence="8">The sequence shown here is derived from an EMBL/GenBank/DDBJ whole genome shotgun (WGS) entry which is preliminary data.</text>
</comment>
<gene>
    <name evidence="5" type="primary">truB</name>
    <name evidence="8" type="ORF">FHR98_002842</name>
</gene>
<dbReference type="HAMAP" id="MF_01080">
    <property type="entry name" value="TruB_bact"/>
    <property type="match status" value="1"/>
</dbReference>
<dbReference type="InterPro" id="IPR002501">
    <property type="entry name" value="PsdUridine_synth_N"/>
</dbReference>
<dbReference type="GO" id="GO:1990481">
    <property type="term" value="P:mRNA pseudouridine synthesis"/>
    <property type="evidence" value="ECO:0007669"/>
    <property type="project" value="TreeGrafter"/>
</dbReference>
<keyword evidence="4 5" id="KW-0413">Isomerase</keyword>
<comment type="function">
    <text evidence="5">Responsible for synthesis of pseudouridine from uracil-55 in the psi GC loop of transfer RNAs.</text>
</comment>
<dbReference type="Pfam" id="PF16198">
    <property type="entry name" value="TruB_C_2"/>
    <property type="match status" value="1"/>
</dbReference>
<reference evidence="8 9" key="1">
    <citation type="submission" date="2020-08" db="EMBL/GenBank/DDBJ databases">
        <title>Genomic Encyclopedia of Type Strains, Phase III (KMG-III): the genomes of soil and plant-associated and newly described type strains.</title>
        <authorList>
            <person name="Whitman W."/>
        </authorList>
    </citation>
    <scope>NUCLEOTIDE SEQUENCE [LARGE SCALE GENOMIC DNA]</scope>
    <source>
        <strain evidence="8 9">CECT 8803</strain>
    </source>
</reference>
<dbReference type="EMBL" id="JACHXA010000009">
    <property type="protein sequence ID" value="MBB3066534.1"/>
    <property type="molecule type" value="Genomic_DNA"/>
</dbReference>
<dbReference type="GO" id="GO:0160148">
    <property type="term" value="F:tRNA pseudouridine(55) synthase activity"/>
    <property type="evidence" value="ECO:0007669"/>
    <property type="project" value="UniProtKB-EC"/>
</dbReference>
<evidence type="ECO:0000256" key="2">
    <source>
        <dbReference type="ARBA" id="ARBA00005642"/>
    </source>
</evidence>
<feature type="domain" description="Pseudouridine synthase II N-terminal" evidence="6">
    <location>
        <begin position="33"/>
        <end position="181"/>
    </location>
</feature>
<evidence type="ECO:0000256" key="4">
    <source>
        <dbReference type="ARBA" id="ARBA00023235"/>
    </source>
</evidence>
<evidence type="ECO:0000259" key="6">
    <source>
        <dbReference type="Pfam" id="PF01509"/>
    </source>
</evidence>
<evidence type="ECO:0000256" key="1">
    <source>
        <dbReference type="ARBA" id="ARBA00000385"/>
    </source>
</evidence>
<evidence type="ECO:0000256" key="3">
    <source>
        <dbReference type="ARBA" id="ARBA00022694"/>
    </source>
</evidence>
<proteinExistence type="inferred from homology"/>
<dbReference type="NCBIfam" id="TIGR00431">
    <property type="entry name" value="TruB"/>
    <property type="match status" value="1"/>
</dbReference>
<keyword evidence="3 5" id="KW-0819">tRNA processing</keyword>
<dbReference type="PANTHER" id="PTHR13767">
    <property type="entry name" value="TRNA-PSEUDOURIDINE SYNTHASE"/>
    <property type="match status" value="1"/>
</dbReference>
<dbReference type="SUPFAM" id="SSF55120">
    <property type="entry name" value="Pseudouridine synthase"/>
    <property type="match status" value="1"/>
</dbReference>